<evidence type="ECO:0000313" key="1">
    <source>
        <dbReference type="EMBL" id="CDS82991.1"/>
    </source>
</evidence>
<dbReference type="PANTHER" id="PTHR37469:SF2">
    <property type="entry name" value="CELLOBIONIC ACID PHOSPHORYLASE"/>
    <property type="match status" value="1"/>
</dbReference>
<protein>
    <recommendedName>
        <fullName evidence="2">Glycosyl hydrolase 36 catalytic domain-containing protein</fullName>
    </recommendedName>
</protein>
<proteinExistence type="predicted"/>
<dbReference type="AlphaFoldDB" id="A0A069A4D9"/>
<accession>A0A069A4D9</accession>
<dbReference type="EMBL" id="LK932343">
    <property type="protein sequence ID" value="CDS82991.1"/>
    <property type="molecule type" value="Genomic_DNA"/>
</dbReference>
<evidence type="ECO:0008006" key="2">
    <source>
        <dbReference type="Google" id="ProtNLM"/>
    </source>
</evidence>
<dbReference type="SUPFAM" id="SSF48208">
    <property type="entry name" value="Six-hairpin glycosidases"/>
    <property type="match status" value="1"/>
</dbReference>
<dbReference type="Gene3D" id="2.60.420.10">
    <property type="entry name" value="Maltose phosphorylase, domain 3"/>
    <property type="match status" value="1"/>
</dbReference>
<organism evidence="1">
    <name type="scientific">Clostridioides difficile</name>
    <name type="common">Peptoclostridium difficile</name>
    <dbReference type="NCBI Taxonomy" id="1496"/>
    <lineage>
        <taxon>Bacteria</taxon>
        <taxon>Bacillati</taxon>
        <taxon>Bacillota</taxon>
        <taxon>Clostridia</taxon>
        <taxon>Peptostreptococcales</taxon>
        <taxon>Peptostreptococcaceae</taxon>
        <taxon>Clostridioides</taxon>
    </lineage>
</organism>
<dbReference type="GO" id="GO:0005975">
    <property type="term" value="P:carbohydrate metabolic process"/>
    <property type="evidence" value="ECO:0007669"/>
    <property type="project" value="InterPro"/>
</dbReference>
<gene>
    <name evidence="1" type="ORF">BN1097_1360001</name>
</gene>
<reference evidence="1" key="1">
    <citation type="submission" date="2014-07" db="EMBL/GenBank/DDBJ databases">
        <authorList>
            <person name="Monot Marc"/>
        </authorList>
    </citation>
    <scope>NUCLEOTIDE SEQUENCE</scope>
    <source>
        <strain evidence="1">7032994</strain>
    </source>
</reference>
<name>A0A069A4D9_CLODI</name>
<dbReference type="InterPro" id="IPR008928">
    <property type="entry name" value="6-hairpin_glycosidase_sf"/>
</dbReference>
<dbReference type="InterPro" id="IPR052047">
    <property type="entry name" value="GH94_Enzymes"/>
</dbReference>
<dbReference type="PANTHER" id="PTHR37469">
    <property type="entry name" value="CELLOBIONIC ACID PHOSPHORYLASE-RELATED"/>
    <property type="match status" value="1"/>
</dbReference>
<sequence length="113" mass="13231">MPSSVEGDYSVNFGRGNWSFNTGSSVWFHRIITNFVIGVRGNIKGLLIDPKPFEDWNEFSIIKKYRGSKFNINFKRMKVNNLEIYVNGEKIIGNIIKDIKKNKEYNVEVYLKY</sequence>